<dbReference type="InterPro" id="IPR000994">
    <property type="entry name" value="Pept_M24"/>
</dbReference>
<dbReference type="Pfam" id="PF00557">
    <property type="entry name" value="Peptidase_M24"/>
    <property type="match status" value="1"/>
</dbReference>
<dbReference type="InterPro" id="IPR029149">
    <property type="entry name" value="Creatin/AminoP/Spt16_N"/>
</dbReference>
<name>A0A6A7FSY8_9CRUS</name>
<organism evidence="4">
    <name type="scientific">Hirondellea gigas</name>
    <dbReference type="NCBI Taxonomy" id="1518452"/>
    <lineage>
        <taxon>Eukaryota</taxon>
        <taxon>Metazoa</taxon>
        <taxon>Ecdysozoa</taxon>
        <taxon>Arthropoda</taxon>
        <taxon>Crustacea</taxon>
        <taxon>Multicrustacea</taxon>
        <taxon>Malacostraca</taxon>
        <taxon>Eumalacostraca</taxon>
        <taxon>Peracarida</taxon>
        <taxon>Amphipoda</taxon>
        <taxon>Amphilochidea</taxon>
        <taxon>Lysianassida</taxon>
        <taxon>Lysianassidira</taxon>
        <taxon>Lysianassoidea</taxon>
        <taxon>Lysianassidae</taxon>
        <taxon>Hirondellea</taxon>
    </lineage>
</organism>
<feature type="domain" description="Peptidase M24 C-terminal" evidence="3">
    <location>
        <begin position="451"/>
        <end position="515"/>
    </location>
</feature>
<evidence type="ECO:0000313" key="4">
    <source>
        <dbReference type="EMBL" id="LAC21667.1"/>
    </source>
</evidence>
<comment type="similarity">
    <text evidence="1">Belongs to the peptidase M24B family.</text>
</comment>
<feature type="domain" description="Peptidase M24" evidence="2">
    <location>
        <begin position="236"/>
        <end position="442"/>
    </location>
</feature>
<accession>A0A6A7FSY8</accession>
<dbReference type="PANTHER" id="PTHR43763">
    <property type="entry name" value="XAA-PRO AMINOPEPTIDASE 1"/>
    <property type="match status" value="1"/>
</dbReference>
<evidence type="ECO:0000259" key="2">
    <source>
        <dbReference type="Pfam" id="PF00557"/>
    </source>
</evidence>
<dbReference type="FunFam" id="3.90.230.10:FF:000009">
    <property type="entry name" value="xaa-Pro aminopeptidase 2"/>
    <property type="match status" value="1"/>
</dbReference>
<dbReference type="Gene3D" id="3.40.350.10">
    <property type="entry name" value="Creatinase/prolidase N-terminal domain"/>
    <property type="match status" value="2"/>
</dbReference>
<evidence type="ECO:0000259" key="3">
    <source>
        <dbReference type="Pfam" id="PF16188"/>
    </source>
</evidence>
<dbReference type="Pfam" id="PF16189">
    <property type="entry name" value="Creatinase_N_2"/>
    <property type="match status" value="1"/>
</dbReference>
<protein>
    <submittedName>
        <fullName evidence="4">Xaa-Pro aminopeptidase 2-like</fullName>
    </submittedName>
</protein>
<proteinExistence type="evidence at transcript level"/>
<dbReference type="PANTHER" id="PTHR43763:SF6">
    <property type="entry name" value="XAA-PRO AMINOPEPTIDASE 1"/>
    <property type="match status" value="1"/>
</dbReference>
<dbReference type="GO" id="GO:0004177">
    <property type="term" value="F:aminopeptidase activity"/>
    <property type="evidence" value="ECO:0007669"/>
    <property type="project" value="UniProtKB-KW"/>
</dbReference>
<keyword evidence="4" id="KW-0378">Hydrolase</keyword>
<dbReference type="EMBL" id="IACT01002383">
    <property type="protein sequence ID" value="LAC21667.1"/>
    <property type="molecule type" value="mRNA"/>
</dbReference>
<keyword evidence="4" id="KW-0031">Aminopeptidase</keyword>
<reference evidence="4" key="1">
    <citation type="submission" date="2017-11" db="EMBL/GenBank/DDBJ databases">
        <title>The sensing device of the deep-sea amphipod.</title>
        <authorList>
            <person name="Kobayashi H."/>
            <person name="Nagahama T."/>
            <person name="Arai W."/>
            <person name="Sasagawa Y."/>
            <person name="Umeda M."/>
            <person name="Hayashi T."/>
            <person name="Nikaido I."/>
            <person name="Watanabe H."/>
            <person name="Oguri K."/>
            <person name="Kitazato H."/>
            <person name="Fujioka K."/>
            <person name="Kido Y."/>
            <person name="Takami H."/>
        </authorList>
    </citation>
    <scope>NUCLEOTIDE SEQUENCE</scope>
    <source>
        <tissue evidence="4">Whole body</tissue>
    </source>
</reference>
<dbReference type="Gene3D" id="3.90.230.10">
    <property type="entry name" value="Creatinase/methionine aminopeptidase superfamily"/>
    <property type="match status" value="1"/>
</dbReference>
<dbReference type="InterPro" id="IPR032416">
    <property type="entry name" value="Peptidase_M24_C"/>
</dbReference>
<keyword evidence="4" id="KW-0645">Protease</keyword>
<dbReference type="Pfam" id="PF16188">
    <property type="entry name" value="Peptidase_M24_C"/>
    <property type="match status" value="1"/>
</dbReference>
<evidence type="ECO:0000256" key="1">
    <source>
        <dbReference type="ARBA" id="ARBA00008766"/>
    </source>
</evidence>
<dbReference type="SUPFAM" id="SSF55920">
    <property type="entry name" value="Creatinase/aminopeptidase"/>
    <property type="match status" value="1"/>
</dbReference>
<dbReference type="InterPro" id="IPR036005">
    <property type="entry name" value="Creatinase/aminopeptidase-like"/>
</dbReference>
<sequence length="546" mass="60589">MKETMAGVPTLLEFLKDNLSSGDVVAADPSLLGYGNWNGLAKGLSESGISLVASSTNLVDTVWDADSDNPRPAYGKDSAYPHSIEYAGLTIEEKLSNVRAVMASGGAQALVISTLDETAWLYNVRGNDIVYNPVVRSYAIVQEDNATWYLDLDKITPEIEDHLGDLVTIAAYDEIWDDLADLSSNPLINTIMLPDDSLSSGCSFKLYDTVLESKRWMVVTPTLKMKAQKNSVEISRMKEALIMDGVALSDFLAELERQMGAGEVPTEVTAQELLKTYRLSQKDCTELSFATISGYAEHGAIMHYEATNLTSVPIETDSLYLLDSGGQYLGGTTDITRTMHYGTPTAEMIEMYTLVLMGMIDFITLTFPSSMSRWDMEVLPRRPLYAKGLNYRHSSSHGIGMYLFVHEVVEVQVKPGYVLSNEPGFYKDGAWGVRIENQMLVVDTGMFFDEPFYTFEALSLVPYEPKLIDVALLTHYQANWLNAYNLEVREKVGQELLNQGRLEGYEWLLTKTEPIGISSATVPNPTLLPVIAVTLFTLIKGLYFTN</sequence>
<dbReference type="AlphaFoldDB" id="A0A6A7FSY8"/>
<dbReference type="InterPro" id="IPR050422">
    <property type="entry name" value="X-Pro_aminopeptidase_P"/>
</dbReference>